<reference evidence="2 3" key="1">
    <citation type="submission" date="2024-02" db="EMBL/GenBank/DDBJ databases">
        <authorList>
            <person name="Chen Y."/>
            <person name="Shah S."/>
            <person name="Dougan E. K."/>
            <person name="Thang M."/>
            <person name="Chan C."/>
        </authorList>
    </citation>
    <scope>NUCLEOTIDE SEQUENCE [LARGE SCALE GENOMIC DNA]</scope>
</reference>
<dbReference type="EMBL" id="CAXAMN010028206">
    <property type="protein sequence ID" value="CAK9115720.1"/>
    <property type="molecule type" value="Genomic_DNA"/>
</dbReference>
<dbReference type="Proteomes" id="UP001642484">
    <property type="component" value="Unassembled WGS sequence"/>
</dbReference>
<sequence>MMLELYEAGYFGDPSIKFQIGIKTAYKHFKDFIKEKKIQCSQPCFTEKKVWQDGEPCWNLKAYNGRVVASWLSSCAVDLAKKFVDNDDFKLMAFCMYSAQFV</sequence>
<comment type="caution">
    <text evidence="2">The sequence shown here is derived from an EMBL/GenBank/DDBJ whole genome shotgun (WGS) entry which is preliminary data.</text>
</comment>
<proteinExistence type="predicted"/>
<organism evidence="2 3">
    <name type="scientific">Durusdinium trenchii</name>
    <dbReference type="NCBI Taxonomy" id="1381693"/>
    <lineage>
        <taxon>Eukaryota</taxon>
        <taxon>Sar</taxon>
        <taxon>Alveolata</taxon>
        <taxon>Dinophyceae</taxon>
        <taxon>Suessiales</taxon>
        <taxon>Symbiodiniaceae</taxon>
        <taxon>Durusdinium</taxon>
    </lineage>
</organism>
<evidence type="ECO:0000313" key="3">
    <source>
        <dbReference type="Proteomes" id="UP001642484"/>
    </source>
</evidence>
<dbReference type="EMBL" id="CAXAMN010028195">
    <property type="protein sequence ID" value="CAK9115678.1"/>
    <property type="molecule type" value="Genomic_DNA"/>
</dbReference>
<protein>
    <submittedName>
        <fullName evidence="2">Uncharacterized protein</fullName>
    </submittedName>
</protein>
<evidence type="ECO:0000313" key="2">
    <source>
        <dbReference type="EMBL" id="CAK9115720.1"/>
    </source>
</evidence>
<evidence type="ECO:0000313" key="1">
    <source>
        <dbReference type="EMBL" id="CAK9115678.1"/>
    </source>
</evidence>
<accession>A0ABP0STF5</accession>
<gene>
    <name evidence="1" type="ORF">CCMP2556_LOCUS53445</name>
    <name evidence="2" type="ORF">CCMP2556_LOCUS53477</name>
</gene>
<name>A0ABP0STF5_9DINO</name>
<keyword evidence="3" id="KW-1185">Reference proteome</keyword>